<proteinExistence type="predicted"/>
<dbReference type="OrthoDB" id="206848at2759"/>
<dbReference type="InterPro" id="IPR029058">
    <property type="entry name" value="AB_hydrolase_fold"/>
</dbReference>
<organism evidence="8 9">
    <name type="scientific">Tilletiaria anomala (strain ATCC 24038 / CBS 436.72 / UBC 951)</name>
    <dbReference type="NCBI Taxonomy" id="1037660"/>
    <lineage>
        <taxon>Eukaryota</taxon>
        <taxon>Fungi</taxon>
        <taxon>Dikarya</taxon>
        <taxon>Basidiomycota</taxon>
        <taxon>Ustilaginomycotina</taxon>
        <taxon>Exobasidiomycetes</taxon>
        <taxon>Georgefischeriales</taxon>
        <taxon>Tilletiariaceae</taxon>
        <taxon>Tilletiaria</taxon>
    </lineage>
</organism>
<evidence type="ECO:0000313" key="8">
    <source>
        <dbReference type="EMBL" id="KDN36776.1"/>
    </source>
</evidence>
<dbReference type="Gene3D" id="3.40.50.1820">
    <property type="entry name" value="alpha/beta hydrolase"/>
    <property type="match status" value="1"/>
</dbReference>
<keyword evidence="3" id="KW-0732">Signal</keyword>
<comment type="caution">
    <text evidence="8">The sequence shown here is derived from an EMBL/GenBank/DDBJ whole genome shotgun (WGS) entry which is preliminary data.</text>
</comment>
<dbReference type="GO" id="GO:0006629">
    <property type="term" value="P:lipid metabolic process"/>
    <property type="evidence" value="ECO:0007669"/>
    <property type="project" value="UniProtKB-KW"/>
</dbReference>
<feature type="region of interest" description="Disordered" evidence="6">
    <location>
        <begin position="1"/>
        <end position="45"/>
    </location>
</feature>
<feature type="compositionally biased region" description="Low complexity" evidence="6">
    <location>
        <begin position="835"/>
        <end position="883"/>
    </location>
</feature>
<feature type="region of interest" description="Disordered" evidence="6">
    <location>
        <begin position="688"/>
        <end position="784"/>
    </location>
</feature>
<dbReference type="GO" id="GO:0005576">
    <property type="term" value="C:extracellular region"/>
    <property type="evidence" value="ECO:0007669"/>
    <property type="project" value="UniProtKB-SubCell"/>
</dbReference>
<sequence length="969" mass="103005">MAAPTVERPSTGGQDIHLLPGSFPSLPSIPSTTPSYTGSTSDEADPIEQPPLVVVEGFCCTANSLVWGDFRNWLDKGEHYWRSGRAKTEAQPCAESSACESISASPSYISSISSNSSSERARLRPYRPRRVIFAPIGPVSSIHDRACELFFALKGGVIDYGAEHAREHGHARFGRRYERGLLEDWSPQKPAHFLGHSLGGPTILKLQELLREGFFDQASGLASPSSPSSSRFADNLSETEAISSPSADAMVLSVTSVSSPFRGTQVVYILGEKPLPYPSVRFLSAGDLLTKAVHCAAYLNIGPDLLSDAWGFSRRGFIESSAAVGGADNAEARDDAGIWQGRERPHWQGFRGFLRQLKRSDWADGKDCAPWDCTIAAREEAEKRPMWGAIRGSHSARTWYRSYAAYMTMPAPASSSAPSPSASLGIEKGELARGTAGIAAALPHHIPKPSASFLSPFTLTSRLMGRYDFDQLEPRPAFWNLAAAPATAFSSPPPTLLFLDKAKDEQAKTDQRIVNGEERAAKGEEAQAPLPVNPWHTLLQSSSQQMLTPEDDLVPVGYSNSPNSAHPPALAQEPLLGGATPSLANLGSSACMTPMLSARSTSNPFYDSTNAHSSVPGGGATSMQSQEPLEQWFANDGVVPLASQYHPGPCEVGKCIHAAGLPGATPRELAVKDQKDMCAAAAAEGHHFGNVKPRSRDPSLFESGMRSNADAADTNAPLEHARQSKPLVPPMMQRQGSGAPRPRIWERSELDGGSEKQLKSASGRDAGGPDSNVSGSGSDSGSISPSHIGAAVLGSVASFTRRAVRKVGKALVDPARDPYFRPCNEMPSYTDLEAQRQSATQPSSPSPPASIRSSSIGSSSIRSSSIGSSSIRSSSIGSSSIGSSPTTAASTLYAAPPTASGRAPLPEPNIWHTFVVRDTSHAALCPLWIGTQQQRIFWSGIGSWLASVDVAWKAEAGGDGAREISSFVI</sequence>
<feature type="region of interest" description="Disordered" evidence="6">
    <location>
        <begin position="832"/>
        <end position="883"/>
    </location>
</feature>
<dbReference type="EMBL" id="JMSN01000157">
    <property type="protein sequence ID" value="KDN36776.1"/>
    <property type="molecule type" value="Genomic_DNA"/>
</dbReference>
<feature type="domain" description="Lipase-like C-terminal" evidence="7">
    <location>
        <begin position="134"/>
        <end position="272"/>
    </location>
</feature>
<feature type="compositionally biased region" description="Basic and acidic residues" evidence="6">
    <location>
        <begin position="743"/>
        <end position="758"/>
    </location>
</feature>
<dbReference type="RefSeq" id="XP_013240161.1">
    <property type="nucleotide sequence ID" value="XM_013384707.1"/>
</dbReference>
<feature type="compositionally biased region" description="Low complexity" evidence="6">
    <location>
        <begin position="768"/>
        <end position="784"/>
    </location>
</feature>
<comment type="subcellular location">
    <subcellularLocation>
        <location evidence="1">Secreted</location>
    </subcellularLocation>
</comment>
<gene>
    <name evidence="8" type="ORF">K437DRAFT_260026</name>
</gene>
<evidence type="ECO:0000256" key="4">
    <source>
        <dbReference type="ARBA" id="ARBA00022801"/>
    </source>
</evidence>
<accession>A0A066V5N9</accession>
<feature type="compositionally biased region" description="Low complexity" evidence="6">
    <location>
        <begin position="22"/>
        <end position="41"/>
    </location>
</feature>
<evidence type="ECO:0000256" key="1">
    <source>
        <dbReference type="ARBA" id="ARBA00004613"/>
    </source>
</evidence>
<dbReference type="AlphaFoldDB" id="A0A066V5N9"/>
<keyword evidence="2" id="KW-0964">Secreted</keyword>
<dbReference type="InParanoid" id="A0A066V5N9"/>
<name>A0A066V5N9_TILAU</name>
<dbReference type="InterPro" id="IPR056304">
    <property type="entry name" value="Lip-like_C"/>
</dbReference>
<evidence type="ECO:0000313" key="9">
    <source>
        <dbReference type="Proteomes" id="UP000027361"/>
    </source>
</evidence>
<reference evidence="8 9" key="1">
    <citation type="submission" date="2014-05" db="EMBL/GenBank/DDBJ databases">
        <title>Draft genome sequence of a rare smut relative, Tilletiaria anomala UBC 951.</title>
        <authorList>
            <consortium name="DOE Joint Genome Institute"/>
            <person name="Toome M."/>
            <person name="Kuo A."/>
            <person name="Henrissat B."/>
            <person name="Lipzen A."/>
            <person name="Tritt A."/>
            <person name="Yoshinaga Y."/>
            <person name="Zane M."/>
            <person name="Barry K."/>
            <person name="Grigoriev I.V."/>
            <person name="Spatafora J.W."/>
            <person name="Aimea M.C."/>
        </authorList>
    </citation>
    <scope>NUCLEOTIDE SEQUENCE [LARGE SCALE GENOMIC DNA]</scope>
    <source>
        <strain evidence="8 9">UBC 951</strain>
    </source>
</reference>
<evidence type="ECO:0000256" key="3">
    <source>
        <dbReference type="ARBA" id="ARBA00022729"/>
    </source>
</evidence>
<dbReference type="SUPFAM" id="SSF53474">
    <property type="entry name" value="alpha/beta-Hydrolases"/>
    <property type="match status" value="1"/>
</dbReference>
<protein>
    <recommendedName>
        <fullName evidence="7">Lipase-like C-terminal domain-containing protein</fullName>
    </recommendedName>
</protein>
<dbReference type="GeneID" id="25265437"/>
<evidence type="ECO:0000259" key="7">
    <source>
        <dbReference type="Pfam" id="PF24708"/>
    </source>
</evidence>
<dbReference type="PANTHER" id="PTHR34043:SF3">
    <property type="entry name" value="ALPHA_BETA-HYDROLASES SUPERFAMILY PROTEIN"/>
    <property type="match status" value="1"/>
</dbReference>
<dbReference type="HOGENOM" id="CLU_019900_1_0_1"/>
<evidence type="ECO:0000256" key="2">
    <source>
        <dbReference type="ARBA" id="ARBA00022525"/>
    </source>
</evidence>
<dbReference type="Pfam" id="PF24708">
    <property type="entry name" value="Lip_C"/>
    <property type="match status" value="1"/>
</dbReference>
<evidence type="ECO:0000256" key="6">
    <source>
        <dbReference type="SAM" id="MobiDB-lite"/>
    </source>
</evidence>
<keyword evidence="5" id="KW-0443">Lipid metabolism</keyword>
<evidence type="ECO:0000256" key="5">
    <source>
        <dbReference type="ARBA" id="ARBA00023098"/>
    </source>
</evidence>
<keyword evidence="4" id="KW-0378">Hydrolase</keyword>
<dbReference type="GO" id="GO:0016787">
    <property type="term" value="F:hydrolase activity"/>
    <property type="evidence" value="ECO:0007669"/>
    <property type="project" value="UniProtKB-KW"/>
</dbReference>
<dbReference type="PANTHER" id="PTHR34043">
    <property type="entry name" value="ALPHA/BETA-HYDROLASES SUPERFAMILY PROTEIN"/>
    <property type="match status" value="1"/>
</dbReference>
<keyword evidence="9" id="KW-1185">Reference proteome</keyword>
<dbReference type="Proteomes" id="UP000027361">
    <property type="component" value="Unassembled WGS sequence"/>
</dbReference>
<dbReference type="STRING" id="1037660.A0A066V5N9"/>